<evidence type="ECO:0000313" key="4">
    <source>
        <dbReference type="EMBL" id="MBC2888368.1"/>
    </source>
</evidence>
<evidence type="ECO:0000256" key="2">
    <source>
        <dbReference type="SAM" id="Phobius"/>
    </source>
</evidence>
<gene>
    <name evidence="4" type="ORF">H7313_03255</name>
</gene>
<name>A0A842JEI1_9ACTN</name>
<dbReference type="PANTHER" id="PTHR45661">
    <property type="entry name" value="SURFACE ANTIGEN"/>
    <property type="match status" value="1"/>
</dbReference>
<keyword evidence="5" id="KW-1185">Reference proteome</keyword>
<feature type="signal peptide" evidence="3">
    <location>
        <begin position="1"/>
        <end position="30"/>
    </location>
</feature>
<protein>
    <submittedName>
        <fullName evidence="4">Leucine-rich repeat protein</fullName>
    </submittedName>
</protein>
<proteinExistence type="predicted"/>
<evidence type="ECO:0000256" key="3">
    <source>
        <dbReference type="SAM" id="SignalP"/>
    </source>
</evidence>
<dbReference type="InterPro" id="IPR026906">
    <property type="entry name" value="LRR_5"/>
</dbReference>
<keyword evidence="2" id="KW-0472">Membrane</keyword>
<feature type="compositionally biased region" description="Low complexity" evidence="1">
    <location>
        <begin position="38"/>
        <end position="69"/>
    </location>
</feature>
<dbReference type="Gene3D" id="3.80.10.10">
    <property type="entry name" value="Ribonuclease Inhibitor"/>
    <property type="match status" value="5"/>
</dbReference>
<comment type="caution">
    <text evidence="4">The sequence shown here is derived from an EMBL/GenBank/DDBJ whole genome shotgun (WGS) entry which is preliminary data.</text>
</comment>
<keyword evidence="2" id="KW-1133">Transmembrane helix</keyword>
<dbReference type="RefSeq" id="WP_185904300.1">
    <property type="nucleotide sequence ID" value="NZ_JACMSE010000001.1"/>
</dbReference>
<evidence type="ECO:0000313" key="5">
    <source>
        <dbReference type="Proteomes" id="UP000587396"/>
    </source>
</evidence>
<dbReference type="PANTHER" id="PTHR45661:SF3">
    <property type="entry name" value="IG-LIKE DOMAIN-CONTAINING PROTEIN"/>
    <property type="match status" value="1"/>
</dbReference>
<dbReference type="EMBL" id="JACMSE010000001">
    <property type="protein sequence ID" value="MBC2888368.1"/>
    <property type="molecule type" value="Genomic_DNA"/>
</dbReference>
<dbReference type="InterPro" id="IPR032675">
    <property type="entry name" value="LRR_dom_sf"/>
</dbReference>
<organism evidence="4 5">
    <name type="scientific">Gordonibacter massiliensis</name>
    <name type="common">ex Traore et al. 2017</name>
    <dbReference type="NCBI Taxonomy" id="1841863"/>
    <lineage>
        <taxon>Bacteria</taxon>
        <taxon>Bacillati</taxon>
        <taxon>Actinomycetota</taxon>
        <taxon>Coriobacteriia</taxon>
        <taxon>Eggerthellales</taxon>
        <taxon>Eggerthellaceae</taxon>
        <taxon>Gordonibacter</taxon>
    </lineage>
</organism>
<feature type="region of interest" description="Disordered" evidence="1">
    <location>
        <begin position="32"/>
        <end position="69"/>
    </location>
</feature>
<evidence type="ECO:0000256" key="1">
    <source>
        <dbReference type="SAM" id="MobiDB-lite"/>
    </source>
</evidence>
<feature type="transmembrane region" description="Helical" evidence="2">
    <location>
        <begin position="1570"/>
        <end position="1590"/>
    </location>
</feature>
<keyword evidence="3" id="KW-0732">Signal</keyword>
<feature type="chain" id="PRO_5032385545" evidence="3">
    <location>
        <begin position="31"/>
        <end position="1597"/>
    </location>
</feature>
<sequence>MEKASIGRRLATAALCVCLAAMGIPAAALAQDGPAPGADTSSASNPAADASATTARALTADGPAPGEGEAAPVVLASFEEPDPASYEVAAGEDLPALPGSLDARDGDGGQVVVEGVSWECADPDPAAPGTHVFAAVLPKGYEPAPGAQLPQVFVTVAEPQAPAAAPAAAPRGAGNGLLGNGSTENLHVTFNEGTAMQAAIADALANLPEGKDKADVTDIRVAGDAKEITGDDWMALKYCFKTESDWSNLSGLDLSGMAVLKGVSGLDGDNDAFDRLVTLKLPDRLEYVGIYTFFKCGNLVLSEIPANVSLIGDHAFSGCKGLERMSFPDGLIAVDESAFEGCASLKELSFGGNTPPKLGADAFKDVAAGGTVYCPDAKTYEDSFGANGPSGWTYASLYELQVEFNDGAAMQDAIDKALEGKDKGGVKNIVVTGDVTAIAGDDWTALKDCYKDGSAWTSLSGLDLSGMGELGTVSGVDGGGAAFDRLAHVWLPDTMGSIGDYAFSGCTSLRFQYLPDGVTSVGAGAFQGCTSLALGSLVEGVKSIGESAFEGCTSLVLGRLPDSIGFIKESAFSGCEKLDFLEIPANVSVVEPKAFSGCKNLERVSFPSGLKSVGESAFEGCSNLKELSFRSENPPKLDADAFKGVAQLGTVYCPDAKTYEDSFGADGPSGWGYEPFYTLEVVFDDGTAMQGAIDAALAKAGKGKIGAKDIKVTGDATKMTGVHDWGDLERCYQRGSAWANLSGLDLSGMGELTEVSGVEGRVTKDPYYDRLVDLKLPSSLETIGEYAFQNCYNLVLDELPSGLTSIGVDAFKDCSSLALEELPVGVEDVPDRAFQGCISLALAKLPANLSSIGRDAFNGCEKLAVSALPAKVSSIGSSAFSKCEGLKAMALPSALRFVSGLAFQGCTSLQELSFYGEDPPAVLDQDAFRGVLPVGRAFCPEASKQAYEAVLRATGLPDGWTFDALPSYTLEVPFADGGGMQKAIDDALAASKKECYQVTDIEVTGDATAITGDDWTALKGCYATDGDWTALSGLNLSGMGRLKEVSGADAGSATFDGLADLALPDGLKTVGGYTFQGCTNLALKYLPDGLETVGESAFRDCPNIYFGRLPWGLSSIGASAFSGCENLILSEIPAKVSVIEPETFYGCSKGLKSLSLPSGLGSVGEGAFQGCSNLEELAFRGDVPPMLGADAFEGVAATGTVYCPDADTYKGSFGANGPSGWTYEPFYTLEVAFDGGDGSGTAMQAAIDAALAKAGKGKIGAKNIELTGAATKIAGADWSELKNCYLDGGAWANLSGLDLSGMGGLKEVSGTNFVPGTFSELARLALPENLATVGDFAFSGCTCLKEMSFPSGLATVGASAFQDCSNLAALEFHGSAPALGEGAFVGVSASGELYFPQGEDYVQGVFGGGDLKGWGFYDMAQRTLVDATTGAKVSGVLSSNAGLLAQKGGLHPVGTCDACDAMRAREAEGVPLAEFCLSLSSGRLWGGADASIPVGAANDGRQVAVLHCAGGALEEAAATVSGGLAAGSFSSLSPFAVVAPKDSPTPAPKPVPTPGSGLSAIAATGDGLGAAPWLALVLALASAAALALAVRRRSARR</sequence>
<dbReference type="Proteomes" id="UP000587396">
    <property type="component" value="Unassembled WGS sequence"/>
</dbReference>
<reference evidence="4 5" key="1">
    <citation type="submission" date="2020-08" db="EMBL/GenBank/DDBJ databases">
        <authorList>
            <person name="Liu C."/>
            <person name="Sun Q."/>
        </authorList>
    </citation>
    <scope>NUCLEOTIDE SEQUENCE [LARGE SCALE GENOMIC DNA]</scope>
    <source>
        <strain evidence="4 5">N22</strain>
    </source>
</reference>
<dbReference type="Pfam" id="PF13306">
    <property type="entry name" value="LRR_5"/>
    <property type="match status" value="5"/>
</dbReference>
<keyword evidence="2" id="KW-0812">Transmembrane</keyword>
<dbReference type="InterPro" id="IPR053139">
    <property type="entry name" value="Surface_bspA-like"/>
</dbReference>
<dbReference type="SUPFAM" id="SSF52058">
    <property type="entry name" value="L domain-like"/>
    <property type="match status" value="4"/>
</dbReference>
<accession>A0A842JEI1</accession>